<dbReference type="OrthoDB" id="9810080at2"/>
<dbReference type="Gene3D" id="3.40.30.10">
    <property type="entry name" value="Glutaredoxin"/>
    <property type="match status" value="1"/>
</dbReference>
<dbReference type="PROSITE" id="PS50405">
    <property type="entry name" value="GST_CTER"/>
    <property type="match status" value="1"/>
</dbReference>
<dbReference type="SUPFAM" id="SSF52833">
    <property type="entry name" value="Thioredoxin-like"/>
    <property type="match status" value="1"/>
</dbReference>
<dbReference type="Gene3D" id="1.20.1050.10">
    <property type="match status" value="1"/>
</dbReference>
<evidence type="ECO:0000313" key="4">
    <source>
        <dbReference type="Proteomes" id="UP000201613"/>
    </source>
</evidence>
<dbReference type="PANTHER" id="PTHR44051">
    <property type="entry name" value="GLUTATHIONE S-TRANSFERASE-RELATED"/>
    <property type="match status" value="1"/>
</dbReference>
<dbReference type="InterPro" id="IPR036249">
    <property type="entry name" value="Thioredoxin-like_sf"/>
</dbReference>
<dbReference type="SFLD" id="SFLDS00019">
    <property type="entry name" value="Glutathione_Transferase_(cytos"/>
    <property type="match status" value="1"/>
</dbReference>
<dbReference type="AlphaFoldDB" id="A0A238LF39"/>
<reference evidence="3 4" key="1">
    <citation type="submission" date="2017-05" db="EMBL/GenBank/DDBJ databases">
        <authorList>
            <person name="Song R."/>
            <person name="Chenine A.L."/>
            <person name="Ruprecht R.M."/>
        </authorList>
    </citation>
    <scope>NUCLEOTIDE SEQUENCE [LARGE SCALE GENOMIC DNA]</scope>
    <source>
        <strain evidence="3 4">CECT 8899</strain>
    </source>
</reference>
<keyword evidence="3" id="KW-0808">Transferase</keyword>
<organism evidence="3 4">
    <name type="scientific">Flavimaricola marinus</name>
    <dbReference type="NCBI Taxonomy" id="1819565"/>
    <lineage>
        <taxon>Bacteria</taxon>
        <taxon>Pseudomonadati</taxon>
        <taxon>Pseudomonadota</taxon>
        <taxon>Alphaproteobacteria</taxon>
        <taxon>Rhodobacterales</taxon>
        <taxon>Paracoccaceae</taxon>
        <taxon>Flavimaricola</taxon>
    </lineage>
</organism>
<gene>
    <name evidence="3" type="ORF">LOM8899_02478</name>
</gene>
<name>A0A238LF39_9RHOB</name>
<dbReference type="Proteomes" id="UP000201613">
    <property type="component" value="Unassembled WGS sequence"/>
</dbReference>
<dbReference type="EMBL" id="FXZK01000004">
    <property type="protein sequence ID" value="SMY08327.1"/>
    <property type="molecule type" value="Genomic_DNA"/>
</dbReference>
<feature type="domain" description="GST N-terminal" evidence="1">
    <location>
        <begin position="1"/>
        <end position="76"/>
    </location>
</feature>
<evidence type="ECO:0000259" key="2">
    <source>
        <dbReference type="PROSITE" id="PS50405"/>
    </source>
</evidence>
<dbReference type="InterPro" id="IPR010987">
    <property type="entry name" value="Glutathione-S-Trfase_C-like"/>
</dbReference>
<dbReference type="RefSeq" id="WP_093992516.1">
    <property type="nucleotide sequence ID" value="NZ_FXZK01000004.1"/>
</dbReference>
<dbReference type="PANTHER" id="PTHR44051:SF8">
    <property type="entry name" value="GLUTATHIONE S-TRANSFERASE GSTA"/>
    <property type="match status" value="1"/>
</dbReference>
<evidence type="ECO:0000313" key="3">
    <source>
        <dbReference type="EMBL" id="SMY08327.1"/>
    </source>
</evidence>
<dbReference type="Pfam" id="PF02798">
    <property type="entry name" value="GST_N"/>
    <property type="match status" value="1"/>
</dbReference>
<dbReference type="SUPFAM" id="SSF47616">
    <property type="entry name" value="GST C-terminal domain-like"/>
    <property type="match status" value="1"/>
</dbReference>
<dbReference type="SFLD" id="SFLDG01150">
    <property type="entry name" value="Main.1:_Beta-like"/>
    <property type="match status" value="1"/>
</dbReference>
<dbReference type="GO" id="GO:0004364">
    <property type="term" value="F:glutathione transferase activity"/>
    <property type="evidence" value="ECO:0007669"/>
    <property type="project" value="UniProtKB-EC"/>
</dbReference>
<accession>A0A238LF39</accession>
<dbReference type="PROSITE" id="PS50404">
    <property type="entry name" value="GST_NTER"/>
    <property type="match status" value="1"/>
</dbReference>
<dbReference type="InterPro" id="IPR004045">
    <property type="entry name" value="Glutathione_S-Trfase_N"/>
</dbReference>
<protein>
    <submittedName>
        <fullName evidence="3">Glutathione S-transferase</fullName>
        <ecNumber evidence="3">2.5.1.18</ecNumber>
    </submittedName>
</protein>
<dbReference type="InterPro" id="IPR036282">
    <property type="entry name" value="Glutathione-S-Trfase_C_sf"/>
</dbReference>
<feature type="domain" description="GST C-terminal" evidence="2">
    <location>
        <begin position="80"/>
        <end position="197"/>
    </location>
</feature>
<dbReference type="SFLD" id="SFLDG00358">
    <property type="entry name" value="Main_(cytGST)"/>
    <property type="match status" value="1"/>
</dbReference>
<proteinExistence type="predicted"/>
<sequence length="197" mass="21623">MTYHVYGGVRSRAFRVLWALEELGQSYEQTASAPRAPEVVALNPSGKVPVLVADGTALTDSTAIVTYLADKHGQITFPAGSLERAKQDGFTQMALDELDGTLWTASRHSFVLPEEMRVPEVKPSLKWEFAQSCARIAAGFEGPFLMGETFTVADIVFGHCLGWASVAKFSHDQPVLQDYLSRLRARPAYQAARSKES</sequence>
<keyword evidence="4" id="KW-1185">Reference proteome</keyword>
<evidence type="ECO:0000259" key="1">
    <source>
        <dbReference type="PROSITE" id="PS50404"/>
    </source>
</evidence>
<dbReference type="EC" id="2.5.1.18" evidence="3"/>
<dbReference type="InterPro" id="IPR040079">
    <property type="entry name" value="Glutathione_S-Trfase"/>
</dbReference>
<dbReference type="CDD" id="cd03046">
    <property type="entry name" value="GST_N_GTT1_like"/>
    <property type="match status" value="1"/>
</dbReference>